<dbReference type="RefSeq" id="XP_052944246.1">
    <property type="nucleotide sequence ID" value="XM_053085720.1"/>
</dbReference>
<name>A0AA38LU75_9TREE</name>
<dbReference type="GO" id="GO:0016020">
    <property type="term" value="C:membrane"/>
    <property type="evidence" value="ECO:0007669"/>
    <property type="project" value="GOC"/>
</dbReference>
<dbReference type="InterPro" id="IPR029044">
    <property type="entry name" value="Nucleotide-diphossugar_trans"/>
</dbReference>
<gene>
    <name evidence="3" type="ORF">MKK02DRAFT_17012</name>
</gene>
<feature type="compositionally biased region" description="Gly residues" evidence="2">
    <location>
        <begin position="287"/>
        <end position="296"/>
    </location>
</feature>
<evidence type="ECO:0008006" key="5">
    <source>
        <dbReference type="Google" id="ProtNLM"/>
    </source>
</evidence>
<dbReference type="Pfam" id="PF04488">
    <property type="entry name" value="Gly_transf_sug"/>
    <property type="match status" value="1"/>
</dbReference>
<dbReference type="GeneID" id="77724921"/>
<keyword evidence="4" id="KW-1185">Reference proteome</keyword>
<dbReference type="EMBL" id="JAKWFO010000007">
    <property type="protein sequence ID" value="KAI9634469.1"/>
    <property type="molecule type" value="Genomic_DNA"/>
</dbReference>
<dbReference type="PANTHER" id="PTHR12042">
    <property type="entry name" value="LACTOSYLCERAMIDE 4-ALPHA-GALACTOSYLTRANSFERASE ALPHA- 1,4-GALACTOSYLTRANSFERASE"/>
    <property type="match status" value="1"/>
</dbReference>
<evidence type="ECO:0000313" key="4">
    <source>
        <dbReference type="Proteomes" id="UP001164286"/>
    </source>
</evidence>
<comment type="similarity">
    <text evidence="1">Belongs to the glycosyltransferase 32 family.</text>
</comment>
<feature type="region of interest" description="Disordered" evidence="2">
    <location>
        <begin position="287"/>
        <end position="328"/>
    </location>
</feature>
<dbReference type="AlphaFoldDB" id="A0AA38LU75"/>
<organism evidence="3 4">
    <name type="scientific">Dioszegia hungarica</name>
    <dbReference type="NCBI Taxonomy" id="4972"/>
    <lineage>
        <taxon>Eukaryota</taxon>
        <taxon>Fungi</taxon>
        <taxon>Dikarya</taxon>
        <taxon>Basidiomycota</taxon>
        <taxon>Agaricomycotina</taxon>
        <taxon>Tremellomycetes</taxon>
        <taxon>Tremellales</taxon>
        <taxon>Bulleribasidiaceae</taxon>
        <taxon>Dioszegia</taxon>
    </lineage>
</organism>
<dbReference type="GO" id="GO:0006688">
    <property type="term" value="P:glycosphingolipid biosynthetic process"/>
    <property type="evidence" value="ECO:0007669"/>
    <property type="project" value="TreeGrafter"/>
</dbReference>
<dbReference type="Gene3D" id="3.90.550.20">
    <property type="match status" value="1"/>
</dbReference>
<dbReference type="PANTHER" id="PTHR12042:SF21">
    <property type="entry name" value="ALPHA1,4-GALACTOSYLTRANSFERASE 1-RELATED"/>
    <property type="match status" value="1"/>
</dbReference>
<dbReference type="Proteomes" id="UP001164286">
    <property type="component" value="Unassembled WGS sequence"/>
</dbReference>
<sequence length="328" mass="36772">MATVLAFLATQPLSHSKLIVWTNGADRVKRSEHIKTLLSRWGNNIEVRQVDMPALTRGTELEGILGGSGGTGLFDERAWVDGDAVRLLVLWQFGGVWMDMDQILTRDLHPLAESEFVMQWDCFGESSPFHDYHPDQPFFILNGALMHFRRHSSYLCEAFHIMASSPLPRPNSFTWGSHLYSRLHRRLLAARITPFTVLPWCFADPRNCDHEVAFPDPFEADPAAWGGRAWDGKGEIGKSGKEMLEERLGHVWTVHLHNQWGKAFPPGGWVEGMLDRYRRKVGLLTGGAGGSGGFEPDGGEPVQDASGRKRVEEEEEGEVVLEEEEGVI</sequence>
<evidence type="ECO:0000256" key="1">
    <source>
        <dbReference type="ARBA" id="ARBA00009003"/>
    </source>
</evidence>
<dbReference type="InterPro" id="IPR007577">
    <property type="entry name" value="GlycoTrfase_DXD_sugar-bd_CS"/>
</dbReference>
<evidence type="ECO:0000313" key="3">
    <source>
        <dbReference type="EMBL" id="KAI9634469.1"/>
    </source>
</evidence>
<reference evidence="3" key="1">
    <citation type="journal article" date="2022" name="G3 (Bethesda)">
        <title>High quality genome of the basidiomycete yeast Dioszegia hungarica PDD-24b-2 isolated from cloud water.</title>
        <authorList>
            <person name="Jarrige D."/>
            <person name="Haridas S."/>
            <person name="Bleykasten-Grosshans C."/>
            <person name="Joly M."/>
            <person name="Nadalig T."/>
            <person name="Sancelme M."/>
            <person name="Vuilleumier S."/>
            <person name="Grigoriev I.V."/>
            <person name="Amato P."/>
            <person name="Bringel F."/>
        </authorList>
    </citation>
    <scope>NUCLEOTIDE SEQUENCE</scope>
    <source>
        <strain evidence="3">PDD-24b-2</strain>
    </source>
</reference>
<proteinExistence type="inferred from homology"/>
<accession>A0AA38LU75</accession>
<dbReference type="SUPFAM" id="SSF53448">
    <property type="entry name" value="Nucleotide-diphospho-sugar transferases"/>
    <property type="match status" value="1"/>
</dbReference>
<feature type="compositionally biased region" description="Acidic residues" evidence="2">
    <location>
        <begin position="313"/>
        <end position="328"/>
    </location>
</feature>
<comment type="caution">
    <text evidence="3">The sequence shown here is derived from an EMBL/GenBank/DDBJ whole genome shotgun (WGS) entry which is preliminary data.</text>
</comment>
<evidence type="ECO:0000256" key="2">
    <source>
        <dbReference type="SAM" id="MobiDB-lite"/>
    </source>
</evidence>
<dbReference type="InterPro" id="IPR051981">
    <property type="entry name" value="Glycosyltransf_32"/>
</dbReference>
<dbReference type="GO" id="GO:0016758">
    <property type="term" value="F:hexosyltransferase activity"/>
    <property type="evidence" value="ECO:0007669"/>
    <property type="project" value="TreeGrafter"/>
</dbReference>
<protein>
    <recommendedName>
        <fullName evidence="5">Glycosyltransferase family 32 protein</fullName>
    </recommendedName>
</protein>